<dbReference type="Gene3D" id="3.40.50.300">
    <property type="entry name" value="P-loop containing nucleotide triphosphate hydrolases"/>
    <property type="match status" value="4"/>
</dbReference>
<dbReference type="PANTHER" id="PTHR30591">
    <property type="entry name" value="RECBCD ENZYME SUBUNIT RECC"/>
    <property type="match status" value="1"/>
</dbReference>
<evidence type="ECO:0000256" key="8">
    <source>
        <dbReference type="ARBA" id="ARBA00022839"/>
    </source>
</evidence>
<evidence type="ECO:0000256" key="11">
    <source>
        <dbReference type="ARBA" id="ARBA00023014"/>
    </source>
</evidence>
<dbReference type="EC" id="3.1.-.-" evidence="14"/>
<dbReference type="PANTHER" id="PTHR30591:SF1">
    <property type="entry name" value="RECBCD ENZYME SUBUNIT RECC"/>
    <property type="match status" value="1"/>
</dbReference>
<feature type="region of interest" description="Disordered" evidence="15">
    <location>
        <begin position="1226"/>
        <end position="1261"/>
    </location>
</feature>
<evidence type="ECO:0000256" key="3">
    <source>
        <dbReference type="ARBA" id="ARBA00022723"/>
    </source>
</evidence>
<accession>A0ABX0J7U8</accession>
<keyword evidence="2 14" id="KW-0540">Nuclease</keyword>
<dbReference type="Gene3D" id="3.90.320.10">
    <property type="match status" value="1"/>
</dbReference>
<keyword evidence="5 14" id="KW-0227">DNA damage</keyword>
<keyword evidence="8 14" id="KW-0269">Exonuclease</keyword>
<evidence type="ECO:0000259" key="16">
    <source>
        <dbReference type="PROSITE" id="PS51217"/>
    </source>
</evidence>
<keyword evidence="7 14" id="KW-0347">Helicase</keyword>
<keyword evidence="6 14" id="KW-0378">Hydrolase</keyword>
<evidence type="ECO:0000256" key="7">
    <source>
        <dbReference type="ARBA" id="ARBA00022806"/>
    </source>
</evidence>
<dbReference type="InterPro" id="IPR027417">
    <property type="entry name" value="P-loop_NTPase"/>
</dbReference>
<dbReference type="InterPro" id="IPR049035">
    <property type="entry name" value="ADDB_N"/>
</dbReference>
<comment type="subunit">
    <text evidence="14">Heterodimer of AddA and AddB.</text>
</comment>
<dbReference type="GO" id="GO:0004386">
    <property type="term" value="F:helicase activity"/>
    <property type="evidence" value="ECO:0007669"/>
    <property type="project" value="UniProtKB-KW"/>
</dbReference>
<comment type="function">
    <text evidence="14">The heterodimer acts as both an ATP-dependent DNA helicase and an ATP-dependent, dual-direction single-stranded exonuclease. Recognizes the chi site generating a DNA molecule suitable for the initiation of homologous recombination. The AddB subunit has 5' -&gt; 3' nuclease activity but not helicase activity.</text>
</comment>
<keyword evidence="12 14" id="KW-0238">DNA-binding</keyword>
<evidence type="ECO:0000256" key="1">
    <source>
        <dbReference type="ARBA" id="ARBA00022485"/>
    </source>
</evidence>
<feature type="binding site" evidence="14">
    <location>
        <position position="1142"/>
    </location>
    <ligand>
        <name>[4Fe-4S] cluster</name>
        <dbReference type="ChEBI" id="CHEBI:49883"/>
    </ligand>
</feature>
<dbReference type="PROSITE" id="PS51217">
    <property type="entry name" value="UVRD_HELICASE_CTER"/>
    <property type="match status" value="1"/>
</dbReference>
<dbReference type="Pfam" id="PF12705">
    <property type="entry name" value="PDDEXK_1"/>
    <property type="match status" value="1"/>
</dbReference>
<comment type="cofactor">
    <cofactor evidence="14">
        <name>Mg(2+)</name>
        <dbReference type="ChEBI" id="CHEBI:18420"/>
    </cofactor>
</comment>
<evidence type="ECO:0000256" key="13">
    <source>
        <dbReference type="ARBA" id="ARBA00023204"/>
    </source>
</evidence>
<dbReference type="HAMAP" id="MF_01452">
    <property type="entry name" value="AddB_type1"/>
    <property type="match status" value="1"/>
</dbReference>
<dbReference type="RefSeq" id="WP_166150427.1">
    <property type="nucleotide sequence ID" value="NZ_JAAOIW010000004.1"/>
</dbReference>
<feature type="binding site" evidence="14">
    <location>
        <position position="820"/>
    </location>
    <ligand>
        <name>[4Fe-4S] cluster</name>
        <dbReference type="ChEBI" id="CHEBI:49883"/>
    </ligand>
</feature>
<dbReference type="Gene3D" id="6.10.140.1030">
    <property type="match status" value="1"/>
</dbReference>
<organism evidence="17 18">
    <name type="scientific">Paenibacillus agricola</name>
    <dbReference type="NCBI Taxonomy" id="2716264"/>
    <lineage>
        <taxon>Bacteria</taxon>
        <taxon>Bacillati</taxon>
        <taxon>Bacillota</taxon>
        <taxon>Bacilli</taxon>
        <taxon>Bacillales</taxon>
        <taxon>Paenibacillaceae</taxon>
        <taxon>Paenibacillus</taxon>
    </lineage>
</organism>
<comment type="caution">
    <text evidence="17">The sequence shown here is derived from an EMBL/GenBank/DDBJ whole genome shotgun (WGS) entry which is preliminary data.</text>
</comment>
<comment type="cofactor">
    <cofactor evidence="14">
        <name>[4Fe-4S] cluster</name>
        <dbReference type="ChEBI" id="CHEBI:49883"/>
    </cofactor>
    <text evidence="14">Binds 1 [4Fe-4S] cluster.</text>
</comment>
<dbReference type="InterPro" id="IPR011604">
    <property type="entry name" value="PDDEXK-like_dom_sf"/>
</dbReference>
<comment type="miscellaneous">
    <text evidence="14">Despite having conserved helicase domains, this subunit does not have helicase activity.</text>
</comment>
<keyword evidence="11 14" id="KW-0411">Iron-sulfur</keyword>
<dbReference type="SUPFAM" id="SSF52540">
    <property type="entry name" value="P-loop containing nucleoside triphosphate hydrolases"/>
    <property type="match status" value="1"/>
</dbReference>
<comment type="similarity">
    <text evidence="14">Belongs to the helicase family. AddB/RexB type 1 subfamily.</text>
</comment>
<dbReference type="InterPro" id="IPR014017">
    <property type="entry name" value="DNA_helicase_UvrD-like_C"/>
</dbReference>
<evidence type="ECO:0000256" key="15">
    <source>
        <dbReference type="SAM" id="MobiDB-lite"/>
    </source>
</evidence>
<evidence type="ECO:0000256" key="2">
    <source>
        <dbReference type="ARBA" id="ARBA00022722"/>
    </source>
</evidence>
<evidence type="ECO:0000256" key="5">
    <source>
        <dbReference type="ARBA" id="ARBA00022763"/>
    </source>
</evidence>
<feature type="binding site" evidence="14">
    <location>
        <position position="1145"/>
    </location>
    <ligand>
        <name>[4Fe-4S] cluster</name>
        <dbReference type="ChEBI" id="CHEBI:49883"/>
    </ligand>
</feature>
<keyword evidence="4 14" id="KW-0547">Nucleotide-binding</keyword>
<dbReference type="InterPro" id="IPR014140">
    <property type="entry name" value="DNA_helicase_suAddB"/>
</dbReference>
<dbReference type="InterPro" id="IPR038726">
    <property type="entry name" value="PDDEXK_AddAB-type"/>
</dbReference>
<evidence type="ECO:0000313" key="17">
    <source>
        <dbReference type="EMBL" id="NHN30942.1"/>
    </source>
</evidence>
<evidence type="ECO:0000256" key="12">
    <source>
        <dbReference type="ARBA" id="ARBA00023125"/>
    </source>
</evidence>
<sequence length="1261" mass="142226">MAMQFVLGRAGTGKSSYCLRSITEQVVESPGGPPLILIVPEQATFQAEYALASSPELGGTMRVQVLSFRRLALRVMQEVGGTARLAIDETGKKLLIHHILHKHRKQLRLFQASAEQMGFIDKLSDLFNEFKRHCVTPEGLAMFVMGKPTERPFAPILSDKLHDLKLVYSEFEAELSRAYLDGEDYLTLLAAQLPKSRYIQGATCWLDGFHGFTPQELTVIEGLATVCADVTLTLTLDKAYKLGDKPHELDLFHRTARTMLQLQERLSQLELPVGETIILPSGDSPRFQASPMLAFMEKSFDQRLKLPFPLSEGNLVDKENPQLRLAAAVNRRAEAEGVARDIRKLMRDQGLRYRDVAVAVRNMEAYGDLLAGTFADNGIPHFFDKKRSVMHHPLVELIRSSMEAIVHYWKYDAVFRCIKTDFFLPLNADADKELEQQARHDMDQLENYVLAFGIHGYKWFDASPWTYSLRSSLEQPDIIATEQEEARLRRINESRRLVVQPLHGFQERMKSAEQVRSQVTVLYQLLIELGVPDRLERWREAALLAGNPEQAKEHAQIWESIMEMLDQLVELMGEESLSTETFASLLEAGMESIRMGHVPPSLDQVLIGNMDRTRVGHVKHVFVLGVNEGILPAKISESGIFSEQERETLEVQGLPMADGARRKLLDEMFLIYSTFCTPSDGLWISYPLADEEGKTLLPSEIIRQTKRMFPFVKERLFVTEPTETMSLIEQLDYVEHPGKAMSFLLIQLKQWMKGEATSSIWWSVYNWLATKPGWSSRLEALLQSLQFTNEAKPLSRATSRLLYGEHLLVSVSRMERFVACPFSQFSSHGLKLQERRIHRLDSPDIGQLFHAALSAFATEVASQGNEWGMLTPEECYQLAGDVVDLLAPRLQSEILLSSNRHHYIARKLKQVVGRAAMMLGEHARRGKFQPVGTEIGFGAGQTIPPLSYLLENGVRMDVRGRIDRVDRVDTEQGTLLRVIDYKSSPTGLLLSEVYYGLSLQMLTYLDVILTHSKAWLGFEAKPAGVLYFHVHNPLLQLKNSITPEKADDELRKRFKMKGLVRADSDIAMMMDGGLIESSGHSQLIPVALKKDGSFYKSSSVADDTQWHTLREYVRRTMRGIGTAMTSGDVGIEPYRMGVDKACTHCSYRAVCQFDTHFEANEYKLLLPVGKERALELMNEKLESKGDLHVVSFRRSKAVVVDVGADASPAVPELQQMDMFMDDHDARIDGQQAKDGQKNEDIEDSLLLNSTDTGSGGVADDQ</sequence>
<keyword evidence="13 14" id="KW-0234">DNA repair</keyword>
<evidence type="ECO:0000313" key="18">
    <source>
        <dbReference type="Proteomes" id="UP001165962"/>
    </source>
</evidence>
<feature type="domain" description="UvrD-like helicase C-terminal" evidence="16">
    <location>
        <begin position="290"/>
        <end position="603"/>
    </location>
</feature>
<keyword evidence="10 14" id="KW-0408">Iron</keyword>
<feature type="binding site" evidence="14">
    <location>
        <position position="1151"/>
    </location>
    <ligand>
        <name>[4Fe-4S] cluster</name>
        <dbReference type="ChEBI" id="CHEBI:49883"/>
    </ligand>
</feature>
<dbReference type="Pfam" id="PF21445">
    <property type="entry name" value="ADDB_N"/>
    <property type="match status" value="1"/>
</dbReference>
<keyword evidence="1 14" id="KW-0004">4Fe-4S</keyword>
<evidence type="ECO:0000256" key="6">
    <source>
        <dbReference type="ARBA" id="ARBA00022801"/>
    </source>
</evidence>
<reference evidence="17" key="1">
    <citation type="submission" date="2020-03" db="EMBL/GenBank/DDBJ databases">
        <title>Draft sequencing of Paenibacilllus sp. S3N08.</title>
        <authorList>
            <person name="Kim D.-U."/>
        </authorList>
    </citation>
    <scope>NUCLEOTIDE SEQUENCE</scope>
    <source>
        <strain evidence="17">S3N08</strain>
    </source>
</reference>
<keyword evidence="3 14" id="KW-0479">Metal-binding</keyword>
<keyword evidence="18" id="KW-1185">Reference proteome</keyword>
<gene>
    <name evidence="14 17" type="primary">addB</name>
    <name evidence="17" type="ORF">G9U52_13975</name>
</gene>
<protein>
    <recommendedName>
        <fullName evidence="14">ATP-dependent helicase/deoxyribonuclease subunit B</fullName>
        <ecNumber evidence="14">3.1.-.-</ecNumber>
    </recommendedName>
    <alternativeName>
        <fullName evidence="14">ATP-dependent helicase/nuclease subunit AddB</fullName>
    </alternativeName>
</protein>
<dbReference type="Proteomes" id="UP001165962">
    <property type="component" value="Unassembled WGS sequence"/>
</dbReference>
<evidence type="ECO:0000256" key="4">
    <source>
        <dbReference type="ARBA" id="ARBA00022741"/>
    </source>
</evidence>
<evidence type="ECO:0000256" key="14">
    <source>
        <dbReference type="HAMAP-Rule" id="MF_01452"/>
    </source>
</evidence>
<dbReference type="NCBIfam" id="TIGR02773">
    <property type="entry name" value="addB_Gpos"/>
    <property type="match status" value="1"/>
</dbReference>
<evidence type="ECO:0000256" key="10">
    <source>
        <dbReference type="ARBA" id="ARBA00023004"/>
    </source>
</evidence>
<keyword evidence="9 14" id="KW-0067">ATP-binding</keyword>
<proteinExistence type="inferred from homology"/>
<dbReference type="EMBL" id="JAAOIW010000004">
    <property type="protein sequence ID" value="NHN30942.1"/>
    <property type="molecule type" value="Genomic_DNA"/>
</dbReference>
<evidence type="ECO:0000256" key="9">
    <source>
        <dbReference type="ARBA" id="ARBA00022840"/>
    </source>
</evidence>
<name>A0ABX0J7U8_9BACL</name>